<reference evidence="3" key="1">
    <citation type="journal article" date="2014" name="Proc. Natl. Acad. Sci. U.S.A.">
        <title>Extensive sampling of basidiomycete genomes demonstrates inadequacy of the white-rot/brown-rot paradigm for wood decay fungi.</title>
        <authorList>
            <person name="Riley R."/>
            <person name="Salamov A.A."/>
            <person name="Brown D.W."/>
            <person name="Nagy L.G."/>
            <person name="Floudas D."/>
            <person name="Held B.W."/>
            <person name="Levasseur A."/>
            <person name="Lombard V."/>
            <person name="Morin E."/>
            <person name="Otillar R."/>
            <person name="Lindquist E.A."/>
            <person name="Sun H."/>
            <person name="LaButti K.M."/>
            <person name="Schmutz J."/>
            <person name="Jabbour D."/>
            <person name="Luo H."/>
            <person name="Baker S.E."/>
            <person name="Pisabarro A.G."/>
            <person name="Walton J.D."/>
            <person name="Blanchette R.A."/>
            <person name="Henrissat B."/>
            <person name="Martin F."/>
            <person name="Cullen D."/>
            <person name="Hibbett D.S."/>
            <person name="Grigoriev I.V."/>
        </authorList>
    </citation>
    <scope>NUCLEOTIDE SEQUENCE [LARGE SCALE GENOMIC DNA]</scope>
    <source>
        <strain evidence="3">FD-172 SS1</strain>
    </source>
</reference>
<accession>A0A067M8V0</accession>
<dbReference type="InParanoid" id="A0A067M8V0"/>
<dbReference type="HOGENOM" id="CLU_841951_0_0_1"/>
<organism evidence="2 3">
    <name type="scientific">Botryobasidium botryosum (strain FD-172 SS1)</name>
    <dbReference type="NCBI Taxonomy" id="930990"/>
    <lineage>
        <taxon>Eukaryota</taxon>
        <taxon>Fungi</taxon>
        <taxon>Dikarya</taxon>
        <taxon>Basidiomycota</taxon>
        <taxon>Agaricomycotina</taxon>
        <taxon>Agaricomycetes</taxon>
        <taxon>Cantharellales</taxon>
        <taxon>Botryobasidiaceae</taxon>
        <taxon>Botryobasidium</taxon>
    </lineage>
</organism>
<keyword evidence="3" id="KW-1185">Reference proteome</keyword>
<evidence type="ECO:0000313" key="3">
    <source>
        <dbReference type="Proteomes" id="UP000027195"/>
    </source>
</evidence>
<evidence type="ECO:0000256" key="1">
    <source>
        <dbReference type="SAM" id="MobiDB-lite"/>
    </source>
</evidence>
<evidence type="ECO:0000313" key="2">
    <source>
        <dbReference type="EMBL" id="KDQ11984.1"/>
    </source>
</evidence>
<proteinExistence type="predicted"/>
<sequence>MDRYTLAEAAFYPDTDRTTSEFSLLRSGTAPGDTSRTRTWSDESGDSNSDVIVDARGAPSERSASSLPKFNAVIADLLKLHQKMLHDPIYCKVTPSLATLLHVVDSVHEYMLLGRRCRNDKVSEALYGTIRSLAVFLEDTLADLHGWTLEYTRFHIEGFRVKFRDILKGLKSNEVVDALAYQVRSKAAERAHAAQRRSALVATINREMMHREELRSRIRALREIEVLSLAELERRCDALEIGFPSGSNLRQHPNLPSASQPLGPELGSYQGGGDSAFSQGAPHPPPAPRLAALSIESMTPPYVPTHESLAGVLTPPLTPPHPAWHWSGAQ</sequence>
<dbReference type="EMBL" id="KL198053">
    <property type="protein sequence ID" value="KDQ11984.1"/>
    <property type="molecule type" value="Genomic_DNA"/>
</dbReference>
<name>A0A067M8V0_BOTB1</name>
<feature type="region of interest" description="Disordered" evidence="1">
    <location>
        <begin position="247"/>
        <end position="289"/>
    </location>
</feature>
<feature type="compositionally biased region" description="Polar residues" evidence="1">
    <location>
        <begin position="247"/>
        <end position="260"/>
    </location>
</feature>
<dbReference type="AlphaFoldDB" id="A0A067M8V0"/>
<protein>
    <submittedName>
        <fullName evidence="2">Uncharacterized protein</fullName>
    </submittedName>
</protein>
<feature type="region of interest" description="Disordered" evidence="1">
    <location>
        <begin position="22"/>
        <end position="50"/>
    </location>
</feature>
<gene>
    <name evidence="2" type="ORF">BOTBODRAFT_34838</name>
</gene>
<dbReference type="Proteomes" id="UP000027195">
    <property type="component" value="Unassembled WGS sequence"/>
</dbReference>